<dbReference type="AlphaFoldDB" id="A0A0K0G1U5"/>
<keyword evidence="7" id="KW-0539">Nucleus</keyword>
<evidence type="ECO:0000313" key="12">
    <source>
        <dbReference type="WBParaSite" id="SVE_1868800.2"/>
    </source>
</evidence>
<evidence type="ECO:0000256" key="1">
    <source>
        <dbReference type="ARBA" id="ARBA00004123"/>
    </source>
</evidence>
<dbReference type="GO" id="GO:0005634">
    <property type="term" value="C:nucleus"/>
    <property type="evidence" value="ECO:0007669"/>
    <property type="project" value="UniProtKB-SubCell"/>
</dbReference>
<dbReference type="FunFam" id="3.30.160.60:FF:000045">
    <property type="entry name" value="ZFP69 zinc finger protein B"/>
    <property type="match status" value="1"/>
</dbReference>
<evidence type="ECO:0000256" key="4">
    <source>
        <dbReference type="ARBA" id="ARBA00022771"/>
    </source>
</evidence>
<keyword evidence="2" id="KW-0479">Metal-binding</keyword>
<keyword evidence="6" id="KW-0238">DNA-binding</keyword>
<comment type="subcellular location">
    <subcellularLocation>
        <location evidence="1">Nucleus</location>
    </subcellularLocation>
</comment>
<dbReference type="FunFam" id="3.30.160.60:FF:001732">
    <property type="entry name" value="Zgc:162936"/>
    <property type="match status" value="1"/>
</dbReference>
<dbReference type="PANTHER" id="PTHR23235:SF161">
    <property type="entry name" value="C2H2-TYPE DOMAIN-CONTAINING PROTEIN"/>
    <property type="match status" value="1"/>
</dbReference>
<dbReference type="Pfam" id="PF00096">
    <property type="entry name" value="zf-C2H2"/>
    <property type="match status" value="2"/>
</dbReference>
<dbReference type="GO" id="GO:0000978">
    <property type="term" value="F:RNA polymerase II cis-regulatory region sequence-specific DNA binding"/>
    <property type="evidence" value="ECO:0007669"/>
    <property type="project" value="TreeGrafter"/>
</dbReference>
<dbReference type="PANTHER" id="PTHR23235">
    <property type="entry name" value="KRUEPPEL-LIKE TRANSCRIPTION FACTOR"/>
    <property type="match status" value="1"/>
</dbReference>
<dbReference type="PROSITE" id="PS00028">
    <property type="entry name" value="ZINC_FINGER_C2H2_1"/>
    <property type="match status" value="2"/>
</dbReference>
<dbReference type="SMART" id="SM00355">
    <property type="entry name" value="ZnF_C2H2"/>
    <property type="match status" value="3"/>
</dbReference>
<dbReference type="GO" id="GO:0000981">
    <property type="term" value="F:DNA-binding transcription factor activity, RNA polymerase II-specific"/>
    <property type="evidence" value="ECO:0007669"/>
    <property type="project" value="TreeGrafter"/>
</dbReference>
<evidence type="ECO:0000256" key="9">
    <source>
        <dbReference type="SAM" id="MobiDB-lite"/>
    </source>
</evidence>
<keyword evidence="3" id="KW-0677">Repeat</keyword>
<name>A0A0K0G1U5_STRVS</name>
<feature type="domain" description="C2H2-type" evidence="10">
    <location>
        <begin position="471"/>
        <end position="499"/>
    </location>
</feature>
<organism evidence="11 12">
    <name type="scientific">Strongyloides venezuelensis</name>
    <name type="common">Threadworm</name>
    <dbReference type="NCBI Taxonomy" id="75913"/>
    <lineage>
        <taxon>Eukaryota</taxon>
        <taxon>Metazoa</taxon>
        <taxon>Ecdysozoa</taxon>
        <taxon>Nematoda</taxon>
        <taxon>Chromadorea</taxon>
        <taxon>Rhabditida</taxon>
        <taxon>Tylenchina</taxon>
        <taxon>Panagrolaimomorpha</taxon>
        <taxon>Strongyloidoidea</taxon>
        <taxon>Strongyloididae</taxon>
        <taxon>Strongyloides</taxon>
    </lineage>
</organism>
<dbReference type="WBParaSite" id="SVE_1868800.2">
    <property type="protein sequence ID" value="SVE_1868800.2"/>
    <property type="gene ID" value="SVE_1868800"/>
</dbReference>
<dbReference type="GO" id="GO:0045893">
    <property type="term" value="P:positive regulation of DNA-templated transcription"/>
    <property type="evidence" value="ECO:0007669"/>
    <property type="project" value="UniProtKB-ARBA"/>
</dbReference>
<dbReference type="GO" id="GO:0005694">
    <property type="term" value="C:chromosome"/>
    <property type="evidence" value="ECO:0007669"/>
    <property type="project" value="UniProtKB-ARBA"/>
</dbReference>
<sequence length="548" mass="61636">MNNCMVCNDFVYDFKFLTLTGNNYRIILINMSVKSSSGQLNEMSIETSALSKIIQEKLSPSSPFTSSFTTISINNTSFNNSAMIKNEVNDSLIFTPTEASLLHEKWNQFRNERHSSSSSDSGLGLPISSPIAIKSPTHITTSNILFNNCYGASPFSPPGLSPLTLSSAPDSAFIPTPGSVGNQETRFNFDITGSHSFSASSSTTKFLDLSPSSAPVTGNGISMIKSIQSPSNTPSIPHIYSHNTILHQSPNHITPSIFLNTTNDQNNFSLERLQTLIEMEQKQAVKELQNNFDSTFLNAQRLLLNFTLLQQQHSKMNPINFNNNNGGTTTMSFDNNNIISHQNHNNLYDITSILPTINNNSNVNNRRREDNQNNGFIVTTKENDKLSQDEQVKSSTTSFPKEENILSDSHGKKQYICEYCNKDFRRPDILSRHLRRHTGEKPFGCNDCGRFFSRSDHLRTHRRTHTDEKPYKCPICNYAARRRDVLSRHLGARHQTKNSATPLNSKEINKKVKKKCDVNIDKNNNKERSKLLSDNPSNTVIQIQNEKN</sequence>
<keyword evidence="4 8" id="KW-0863">Zinc-finger</keyword>
<keyword evidence="11" id="KW-1185">Reference proteome</keyword>
<feature type="region of interest" description="Disordered" evidence="9">
    <location>
        <begin position="361"/>
        <end position="405"/>
    </location>
</feature>
<evidence type="ECO:0000256" key="3">
    <source>
        <dbReference type="ARBA" id="ARBA00022737"/>
    </source>
</evidence>
<evidence type="ECO:0000256" key="6">
    <source>
        <dbReference type="ARBA" id="ARBA00023125"/>
    </source>
</evidence>
<proteinExistence type="predicted"/>
<dbReference type="Gene3D" id="3.30.160.60">
    <property type="entry name" value="Classic Zinc Finger"/>
    <property type="match status" value="3"/>
</dbReference>
<feature type="compositionally biased region" description="Basic and acidic residues" evidence="9">
    <location>
        <begin position="381"/>
        <end position="392"/>
    </location>
</feature>
<dbReference type="SUPFAM" id="SSF57667">
    <property type="entry name" value="beta-beta-alpha zinc fingers"/>
    <property type="match status" value="2"/>
</dbReference>
<dbReference type="FunFam" id="3.30.160.60:FF:001158">
    <property type="entry name" value="zinc finger protein 22"/>
    <property type="match status" value="1"/>
</dbReference>
<reference evidence="12" key="2">
    <citation type="submission" date="2015-08" db="UniProtKB">
        <authorList>
            <consortium name="WormBaseParasite"/>
        </authorList>
    </citation>
    <scope>IDENTIFICATION</scope>
</reference>
<dbReference type="Proteomes" id="UP000035680">
    <property type="component" value="Unassembled WGS sequence"/>
</dbReference>
<dbReference type="InterPro" id="IPR036236">
    <property type="entry name" value="Znf_C2H2_sf"/>
</dbReference>
<reference evidence="11" key="1">
    <citation type="submission" date="2014-07" db="EMBL/GenBank/DDBJ databases">
        <authorList>
            <person name="Martin A.A"/>
            <person name="De Silva N."/>
        </authorList>
    </citation>
    <scope>NUCLEOTIDE SEQUENCE</scope>
</reference>
<dbReference type="STRING" id="75913.A0A0K0G1U5"/>
<keyword evidence="5" id="KW-0862">Zinc</keyword>
<protein>
    <submittedName>
        <fullName evidence="12">Zinc finger protein</fullName>
    </submittedName>
</protein>
<evidence type="ECO:0000256" key="2">
    <source>
        <dbReference type="ARBA" id="ARBA00022723"/>
    </source>
</evidence>
<evidence type="ECO:0000256" key="7">
    <source>
        <dbReference type="ARBA" id="ARBA00023242"/>
    </source>
</evidence>
<evidence type="ECO:0000259" key="10">
    <source>
        <dbReference type="PROSITE" id="PS50157"/>
    </source>
</evidence>
<evidence type="ECO:0000256" key="8">
    <source>
        <dbReference type="PROSITE-ProRule" id="PRU00042"/>
    </source>
</evidence>
<accession>A0A0K0G1U5</accession>
<evidence type="ECO:0000256" key="5">
    <source>
        <dbReference type="ARBA" id="ARBA00022833"/>
    </source>
</evidence>
<dbReference type="PROSITE" id="PS50157">
    <property type="entry name" value="ZINC_FINGER_C2H2_2"/>
    <property type="match status" value="3"/>
</dbReference>
<evidence type="ECO:0000313" key="11">
    <source>
        <dbReference type="Proteomes" id="UP000035680"/>
    </source>
</evidence>
<dbReference type="GO" id="GO:0008270">
    <property type="term" value="F:zinc ion binding"/>
    <property type="evidence" value="ECO:0007669"/>
    <property type="project" value="UniProtKB-KW"/>
</dbReference>
<feature type="domain" description="C2H2-type" evidence="10">
    <location>
        <begin position="443"/>
        <end position="470"/>
    </location>
</feature>
<feature type="domain" description="C2H2-type" evidence="10">
    <location>
        <begin position="415"/>
        <end position="442"/>
    </location>
</feature>
<dbReference type="InterPro" id="IPR013087">
    <property type="entry name" value="Znf_C2H2_type"/>
</dbReference>